<dbReference type="PANTHER" id="PTHR12045:SF3">
    <property type="entry name" value="INACTIVE ALLANTOICASE-RELATED"/>
    <property type="match status" value="1"/>
</dbReference>
<evidence type="ECO:0000313" key="3">
    <source>
        <dbReference type="EMBL" id="CAZ81572.1"/>
    </source>
</evidence>
<sequence length="282" mass="31185">MVSRLTHLASTKTTFILTPKPFRWEGILTMRECGPSRRHIWKLSSPTTKAYSHVRLNIFPDRCNLITDSPTTNTGSTNTLLGIPRFRLFRTTVSVFSSDPDAIIDFALVSFDGLAISYSDRNSGIKAANLLLPGRGKDAGNGWETNRSREPGHVDWVRQGCTPFPWTSRNALVILTGFHHKGAPGYIEEIVVDTLHFRGNYSQAVEIYTINSSDQHIAGDASGWELIVPAHSCEADKEHAFQSTLFQNINGKTVTHVKMAIILDGGVKRSRVFGKSAIFAGN</sequence>
<accession>D5GAM9</accession>
<feature type="domain" description="Allantoicase" evidence="2">
    <location>
        <begin position="113"/>
        <end position="276"/>
    </location>
</feature>
<keyword evidence="4" id="KW-1185">Reference proteome</keyword>
<comment type="similarity">
    <text evidence="1">Belongs to the allantoicase family.</text>
</comment>
<dbReference type="Pfam" id="PF03561">
    <property type="entry name" value="Allantoicase"/>
    <property type="match status" value="2"/>
</dbReference>
<protein>
    <submittedName>
        <fullName evidence="3">(Perigord truffle) hypothetical protein</fullName>
    </submittedName>
</protein>
<evidence type="ECO:0000313" key="4">
    <source>
        <dbReference type="Proteomes" id="UP000006911"/>
    </source>
</evidence>
<dbReference type="Gene3D" id="2.60.120.260">
    <property type="entry name" value="Galactose-binding domain-like"/>
    <property type="match status" value="2"/>
</dbReference>
<dbReference type="InParanoid" id="D5GAM9"/>
<dbReference type="AlphaFoldDB" id="D5GAM9"/>
<dbReference type="PANTHER" id="PTHR12045">
    <property type="entry name" value="ALLANTOICASE"/>
    <property type="match status" value="1"/>
</dbReference>
<proteinExistence type="inferred from homology"/>
<dbReference type="HOGENOM" id="CLU_987619_0_0_1"/>
<dbReference type="GO" id="GO:0000256">
    <property type="term" value="P:allantoin catabolic process"/>
    <property type="evidence" value="ECO:0007669"/>
    <property type="project" value="InterPro"/>
</dbReference>
<gene>
    <name evidence="3" type="ORF">GSTUM_00003691001</name>
</gene>
<organism evidence="3 4">
    <name type="scientific">Tuber melanosporum (strain Mel28)</name>
    <name type="common">Perigord black truffle</name>
    <dbReference type="NCBI Taxonomy" id="656061"/>
    <lineage>
        <taxon>Eukaryota</taxon>
        <taxon>Fungi</taxon>
        <taxon>Dikarya</taxon>
        <taxon>Ascomycota</taxon>
        <taxon>Pezizomycotina</taxon>
        <taxon>Pezizomycetes</taxon>
        <taxon>Pezizales</taxon>
        <taxon>Tuberaceae</taxon>
        <taxon>Tuber</taxon>
    </lineage>
</organism>
<name>D5GAM9_TUBMM</name>
<dbReference type="eggNOG" id="KOG4145">
    <property type="taxonomic scope" value="Eukaryota"/>
</dbReference>
<dbReference type="InterPro" id="IPR015908">
    <property type="entry name" value="Allantoicase_dom"/>
</dbReference>
<dbReference type="KEGG" id="tml:GSTUM_00003691001"/>
<dbReference type="InterPro" id="IPR008979">
    <property type="entry name" value="Galactose-bd-like_sf"/>
</dbReference>
<feature type="domain" description="Allantoicase" evidence="2">
    <location>
        <begin position="22"/>
        <end position="61"/>
    </location>
</feature>
<reference evidence="3 4" key="1">
    <citation type="journal article" date="2010" name="Nature">
        <title>Perigord black truffle genome uncovers evolutionary origins and mechanisms of symbiosis.</title>
        <authorList>
            <person name="Martin F."/>
            <person name="Kohler A."/>
            <person name="Murat C."/>
            <person name="Balestrini R."/>
            <person name="Coutinho P.M."/>
            <person name="Jaillon O."/>
            <person name="Montanini B."/>
            <person name="Morin E."/>
            <person name="Noel B."/>
            <person name="Percudani R."/>
            <person name="Porcel B."/>
            <person name="Rubini A."/>
            <person name="Amicucci A."/>
            <person name="Amselem J."/>
            <person name="Anthouard V."/>
            <person name="Arcioni S."/>
            <person name="Artiguenave F."/>
            <person name="Aury J.M."/>
            <person name="Ballario P."/>
            <person name="Bolchi A."/>
            <person name="Brenna A."/>
            <person name="Brun A."/>
            <person name="Buee M."/>
            <person name="Cantarel B."/>
            <person name="Chevalier G."/>
            <person name="Couloux A."/>
            <person name="Da Silva C."/>
            <person name="Denoeud F."/>
            <person name="Duplessis S."/>
            <person name="Ghignone S."/>
            <person name="Hilselberger B."/>
            <person name="Iotti M."/>
            <person name="Marcais B."/>
            <person name="Mello A."/>
            <person name="Miranda M."/>
            <person name="Pacioni G."/>
            <person name="Quesneville H."/>
            <person name="Riccioni C."/>
            <person name="Ruotolo R."/>
            <person name="Splivallo R."/>
            <person name="Stocchi V."/>
            <person name="Tisserant E."/>
            <person name="Viscomi A.R."/>
            <person name="Zambonelli A."/>
            <person name="Zampieri E."/>
            <person name="Henrissat B."/>
            <person name="Lebrun M.H."/>
            <person name="Paolocci F."/>
            <person name="Bonfante P."/>
            <person name="Ottonello S."/>
            <person name="Wincker P."/>
        </authorList>
    </citation>
    <scope>NUCLEOTIDE SEQUENCE [LARGE SCALE GENOMIC DNA]</scope>
    <source>
        <strain evidence="3 4">Mel28</strain>
    </source>
</reference>
<evidence type="ECO:0000259" key="2">
    <source>
        <dbReference type="Pfam" id="PF03561"/>
    </source>
</evidence>
<dbReference type="STRING" id="656061.D5GAM9"/>
<evidence type="ECO:0000256" key="1">
    <source>
        <dbReference type="ARBA" id="ARBA00009242"/>
    </source>
</evidence>
<dbReference type="InterPro" id="IPR005164">
    <property type="entry name" value="Allantoicase"/>
</dbReference>
<dbReference type="Proteomes" id="UP000006911">
    <property type="component" value="Unassembled WGS sequence"/>
</dbReference>
<dbReference type="RefSeq" id="XP_002837381.1">
    <property type="nucleotide sequence ID" value="XM_002837335.1"/>
</dbReference>
<dbReference type="SUPFAM" id="SSF49785">
    <property type="entry name" value="Galactose-binding domain-like"/>
    <property type="match status" value="2"/>
</dbReference>
<dbReference type="GeneID" id="9187739"/>
<dbReference type="EMBL" id="FN430079">
    <property type="protein sequence ID" value="CAZ81572.1"/>
    <property type="molecule type" value="Genomic_DNA"/>
</dbReference>
<dbReference type="GO" id="GO:0004037">
    <property type="term" value="F:allantoicase activity"/>
    <property type="evidence" value="ECO:0007669"/>
    <property type="project" value="InterPro"/>
</dbReference>
<dbReference type="OMA" id="HIEPNIF"/>